<dbReference type="EMBL" id="RBNI01017992">
    <property type="protein sequence ID" value="RUO97198.1"/>
    <property type="molecule type" value="Genomic_DNA"/>
</dbReference>
<accession>A0A433A3D0</accession>
<protein>
    <submittedName>
        <fullName evidence="1">Uncharacterized protein</fullName>
    </submittedName>
</protein>
<dbReference type="Proteomes" id="UP000268093">
    <property type="component" value="Unassembled WGS sequence"/>
</dbReference>
<keyword evidence="2" id="KW-1185">Reference proteome</keyword>
<gene>
    <name evidence="1" type="ORF">BC936DRAFT_140826</name>
</gene>
<reference evidence="1 2" key="1">
    <citation type="journal article" date="2018" name="New Phytol.">
        <title>Phylogenomics of Endogonaceae and evolution of mycorrhizas within Mucoromycota.</title>
        <authorList>
            <person name="Chang Y."/>
            <person name="Desiro A."/>
            <person name="Na H."/>
            <person name="Sandor L."/>
            <person name="Lipzen A."/>
            <person name="Clum A."/>
            <person name="Barry K."/>
            <person name="Grigoriev I.V."/>
            <person name="Martin F.M."/>
            <person name="Stajich J.E."/>
            <person name="Smith M.E."/>
            <person name="Bonito G."/>
            <person name="Spatafora J.W."/>
        </authorList>
    </citation>
    <scope>NUCLEOTIDE SEQUENCE [LARGE SCALE GENOMIC DNA]</scope>
    <source>
        <strain evidence="1 2">GMNB39</strain>
    </source>
</reference>
<evidence type="ECO:0000313" key="2">
    <source>
        <dbReference type="Proteomes" id="UP000268093"/>
    </source>
</evidence>
<name>A0A433A3D0_9FUNG</name>
<dbReference type="AlphaFoldDB" id="A0A433A3D0"/>
<organism evidence="1 2">
    <name type="scientific">Jimgerdemannia flammicorona</name>
    <dbReference type="NCBI Taxonomy" id="994334"/>
    <lineage>
        <taxon>Eukaryota</taxon>
        <taxon>Fungi</taxon>
        <taxon>Fungi incertae sedis</taxon>
        <taxon>Mucoromycota</taxon>
        <taxon>Mucoromycotina</taxon>
        <taxon>Endogonomycetes</taxon>
        <taxon>Endogonales</taxon>
        <taxon>Endogonaceae</taxon>
        <taxon>Jimgerdemannia</taxon>
    </lineage>
</organism>
<sequence length="124" mass="14220">MTSDYNLSRTGVKFSKDYRSRRQVNQSRVGVEIIDPLHDFSNSTYRYTCPIRCLNPPCTTAQSNQYVEYTKLNRLLLTFPSSQSIIPPNLLESNPPSPDSRFLQPELGSHYKVRTFTLPADMLS</sequence>
<proteinExistence type="predicted"/>
<comment type="caution">
    <text evidence="1">The sequence shown here is derived from an EMBL/GenBank/DDBJ whole genome shotgun (WGS) entry which is preliminary data.</text>
</comment>
<evidence type="ECO:0000313" key="1">
    <source>
        <dbReference type="EMBL" id="RUO97198.1"/>
    </source>
</evidence>